<dbReference type="EMBL" id="KQ977926">
    <property type="protein sequence ID" value="KYM98787.1"/>
    <property type="molecule type" value="Genomic_DNA"/>
</dbReference>
<name>A0A151IDZ7_9HYME</name>
<keyword evidence="2" id="KW-1185">Reference proteome</keyword>
<accession>A0A151IDZ7</accession>
<reference evidence="1 2" key="1">
    <citation type="submission" date="2016-03" db="EMBL/GenBank/DDBJ databases">
        <title>Cyphomyrmex costatus WGS genome.</title>
        <authorList>
            <person name="Nygaard S."/>
            <person name="Hu H."/>
            <person name="Boomsma J."/>
            <person name="Zhang G."/>
        </authorList>
    </citation>
    <scope>NUCLEOTIDE SEQUENCE [LARGE SCALE GENOMIC DNA]</scope>
    <source>
        <strain evidence="1">MS0001</strain>
        <tissue evidence="1">Whole body</tissue>
    </source>
</reference>
<dbReference type="Proteomes" id="UP000078542">
    <property type="component" value="Unassembled WGS sequence"/>
</dbReference>
<evidence type="ECO:0000313" key="2">
    <source>
        <dbReference type="Proteomes" id="UP000078542"/>
    </source>
</evidence>
<protein>
    <submittedName>
        <fullName evidence="1">Uncharacterized protein</fullName>
    </submittedName>
</protein>
<evidence type="ECO:0000313" key="1">
    <source>
        <dbReference type="EMBL" id="KYM98787.1"/>
    </source>
</evidence>
<sequence length="52" mass="5698">MIPVFKNLSVSNVFNTFNTSSGVHLRLIETTNSCAAHVPGSEPEIICYITLM</sequence>
<proteinExistence type="predicted"/>
<organism evidence="1 2">
    <name type="scientific">Cyphomyrmex costatus</name>
    <dbReference type="NCBI Taxonomy" id="456900"/>
    <lineage>
        <taxon>Eukaryota</taxon>
        <taxon>Metazoa</taxon>
        <taxon>Ecdysozoa</taxon>
        <taxon>Arthropoda</taxon>
        <taxon>Hexapoda</taxon>
        <taxon>Insecta</taxon>
        <taxon>Pterygota</taxon>
        <taxon>Neoptera</taxon>
        <taxon>Endopterygota</taxon>
        <taxon>Hymenoptera</taxon>
        <taxon>Apocrita</taxon>
        <taxon>Aculeata</taxon>
        <taxon>Formicoidea</taxon>
        <taxon>Formicidae</taxon>
        <taxon>Myrmicinae</taxon>
        <taxon>Cyphomyrmex</taxon>
    </lineage>
</organism>
<dbReference type="AlphaFoldDB" id="A0A151IDZ7"/>
<gene>
    <name evidence="1" type="ORF">ALC62_10476</name>
</gene>